<dbReference type="Gene3D" id="3.20.20.70">
    <property type="entry name" value="Aldolase class I"/>
    <property type="match status" value="1"/>
</dbReference>
<keyword evidence="3" id="KW-0479">Metal-binding</keyword>
<dbReference type="CDD" id="cd01335">
    <property type="entry name" value="Radical_SAM"/>
    <property type="match status" value="1"/>
</dbReference>
<proteinExistence type="predicted"/>
<accession>A0A2C9CAF8</accession>
<dbReference type="SFLD" id="SFLDG01067">
    <property type="entry name" value="SPASM/twitch_domain_containing"/>
    <property type="match status" value="1"/>
</dbReference>
<dbReference type="CDD" id="cd21109">
    <property type="entry name" value="SPASM"/>
    <property type="match status" value="1"/>
</dbReference>
<dbReference type="InterPro" id="IPR007197">
    <property type="entry name" value="rSAM"/>
</dbReference>
<evidence type="ECO:0000256" key="1">
    <source>
        <dbReference type="ARBA" id="ARBA00001966"/>
    </source>
</evidence>
<evidence type="ECO:0000313" key="8">
    <source>
        <dbReference type="EMBL" id="SOH06354.1"/>
    </source>
</evidence>
<comment type="cofactor">
    <cofactor evidence="1">
        <name>[4Fe-4S] cluster</name>
        <dbReference type="ChEBI" id="CHEBI:49883"/>
    </cofactor>
</comment>
<dbReference type="GO" id="GO:0046872">
    <property type="term" value="F:metal ion binding"/>
    <property type="evidence" value="ECO:0007669"/>
    <property type="project" value="UniProtKB-KW"/>
</dbReference>
<dbReference type="InterPro" id="IPR013785">
    <property type="entry name" value="Aldolase_TIM"/>
</dbReference>
<dbReference type="PANTHER" id="PTHR11228">
    <property type="entry name" value="RADICAL SAM DOMAIN PROTEIN"/>
    <property type="match status" value="1"/>
</dbReference>
<keyword evidence="5" id="KW-0411">Iron-sulfur</keyword>
<dbReference type="InterPro" id="IPR058240">
    <property type="entry name" value="rSAM_sf"/>
</dbReference>
<keyword evidence="9" id="KW-1185">Reference proteome</keyword>
<keyword evidence="4" id="KW-0408">Iron</keyword>
<dbReference type="SUPFAM" id="SSF102114">
    <property type="entry name" value="Radical SAM enzymes"/>
    <property type="match status" value="1"/>
</dbReference>
<dbReference type="InterPro" id="IPR050377">
    <property type="entry name" value="Radical_SAM_PqqE_MftC-like"/>
</dbReference>
<reference evidence="7" key="2">
    <citation type="submission" date="2017-10" db="EMBL/GenBank/DDBJ databases">
        <authorList>
            <person name="Banno H."/>
            <person name="Chua N.-H."/>
        </authorList>
    </citation>
    <scope>NUCLEOTIDE SEQUENCE [LARGE SCALE GENOMIC DNA]</scope>
    <source>
        <strain evidence="7">Kuenenia_mbr1_ru-nijmegen</strain>
    </source>
</reference>
<evidence type="ECO:0000259" key="6">
    <source>
        <dbReference type="PROSITE" id="PS51918"/>
    </source>
</evidence>
<evidence type="ECO:0000256" key="2">
    <source>
        <dbReference type="ARBA" id="ARBA00022691"/>
    </source>
</evidence>
<dbReference type="GO" id="GO:0051536">
    <property type="term" value="F:iron-sulfur cluster binding"/>
    <property type="evidence" value="ECO:0007669"/>
    <property type="project" value="UniProtKB-KW"/>
</dbReference>
<dbReference type="GO" id="GO:0003824">
    <property type="term" value="F:catalytic activity"/>
    <property type="evidence" value="ECO:0007669"/>
    <property type="project" value="InterPro"/>
</dbReference>
<name>A0A2C9CAF8_KUEST</name>
<dbReference type="SMART" id="SM00729">
    <property type="entry name" value="Elp3"/>
    <property type="match status" value="1"/>
</dbReference>
<dbReference type="AlphaFoldDB" id="A0A2C9CAF8"/>
<evidence type="ECO:0000313" key="9">
    <source>
        <dbReference type="Proteomes" id="UP000221734"/>
    </source>
</evidence>
<dbReference type="InterPro" id="IPR006638">
    <property type="entry name" value="Elp3/MiaA/NifB-like_rSAM"/>
</dbReference>
<dbReference type="RefSeq" id="WP_169704478.1">
    <property type="nucleotide sequence ID" value="NZ_OCTL01000153.1"/>
</dbReference>
<dbReference type="EMBL" id="LT934425">
    <property type="protein sequence ID" value="SOH06354.1"/>
    <property type="molecule type" value="Genomic_DNA"/>
</dbReference>
<dbReference type="PANTHER" id="PTHR11228:SF7">
    <property type="entry name" value="PQQA PEPTIDE CYCLASE"/>
    <property type="match status" value="1"/>
</dbReference>
<sequence>MPGILIELTNRCNLSCHHCLDGRHSGDGDLKIEILERILRNARGHGFDYISFTGGEPTLHPGFTEMLTMVSEAGYNFGFVTNGWNFTRIYEKLLPHLNSLTGITFSLEGAREETHDMLRGKGSYRRVMQAVSICVVKDIPFTFNTVITSHSRGELNEIAMLAAKLGGRGLRLGHLISTPRIVSENMDISPIERRQTETIICQLQKTFSIPIVMASGYYTTELFPCASLKMEEINIDWRGNVTMCCNLSGHGEDVGNDDIIGNLNEMSFSEAYVSLVEASGKFQKEKLEHYSNGKFRDSDYFPCWFCLNYFKKVDWLKEFSGNPWSRMVWTEVIFA</sequence>
<dbReference type="EMBL" id="LT934425">
    <property type="protein sequence ID" value="SOH02578.1"/>
    <property type="molecule type" value="Genomic_DNA"/>
</dbReference>
<feature type="domain" description="Radical SAM core" evidence="6">
    <location>
        <begin position="1"/>
        <end position="210"/>
    </location>
</feature>
<dbReference type="KEGG" id="kst:KSMBR1_0056"/>
<evidence type="ECO:0000256" key="4">
    <source>
        <dbReference type="ARBA" id="ARBA00023004"/>
    </source>
</evidence>
<dbReference type="KEGG" id="kst:KSMBR1_3882"/>
<protein>
    <recommendedName>
        <fullName evidence="6">Radical SAM core domain-containing protein</fullName>
    </recommendedName>
</protein>
<dbReference type="InterPro" id="IPR023885">
    <property type="entry name" value="4Fe4S-binding_SPASM_dom"/>
</dbReference>
<gene>
    <name evidence="7" type="ORF">KSMBR1_0056</name>
    <name evidence="8" type="ORF">KSMBR1_3882</name>
</gene>
<organism evidence="7 9">
    <name type="scientific">Kuenenia stuttgartiensis</name>
    <dbReference type="NCBI Taxonomy" id="174633"/>
    <lineage>
        <taxon>Bacteria</taxon>
        <taxon>Pseudomonadati</taxon>
        <taxon>Planctomycetota</taxon>
        <taxon>Candidatus Brocadiia</taxon>
        <taxon>Candidatus Brocadiales</taxon>
        <taxon>Candidatus Brocadiaceae</taxon>
        <taxon>Candidatus Kuenenia</taxon>
    </lineage>
</organism>
<evidence type="ECO:0000313" key="7">
    <source>
        <dbReference type="EMBL" id="SOH02578.1"/>
    </source>
</evidence>
<keyword evidence="2" id="KW-0949">S-adenosyl-L-methionine</keyword>
<dbReference type="PROSITE" id="PS51918">
    <property type="entry name" value="RADICAL_SAM"/>
    <property type="match status" value="1"/>
</dbReference>
<dbReference type="Pfam" id="PF04055">
    <property type="entry name" value="Radical_SAM"/>
    <property type="match status" value="1"/>
</dbReference>
<dbReference type="SFLD" id="SFLDS00029">
    <property type="entry name" value="Radical_SAM"/>
    <property type="match status" value="1"/>
</dbReference>
<dbReference type="Pfam" id="PF13186">
    <property type="entry name" value="SPASM"/>
    <property type="match status" value="1"/>
</dbReference>
<evidence type="ECO:0000256" key="5">
    <source>
        <dbReference type="ARBA" id="ARBA00023014"/>
    </source>
</evidence>
<dbReference type="Proteomes" id="UP000221734">
    <property type="component" value="Chromosome Kuenenia_stuttgartiensis_MBR1"/>
</dbReference>
<reference evidence="9" key="1">
    <citation type="submission" date="2017-10" db="EMBL/GenBank/DDBJ databases">
        <authorList>
            <person name="Frank J."/>
        </authorList>
    </citation>
    <scope>NUCLEOTIDE SEQUENCE [LARGE SCALE GENOMIC DNA]</scope>
</reference>
<evidence type="ECO:0000256" key="3">
    <source>
        <dbReference type="ARBA" id="ARBA00022723"/>
    </source>
</evidence>